<name>A0AAX6DWW2_IRIPA</name>
<evidence type="ECO:0000256" key="1">
    <source>
        <dbReference type="ARBA" id="ARBA00023015"/>
    </source>
</evidence>
<dbReference type="Pfam" id="PF00564">
    <property type="entry name" value="PB1"/>
    <property type="match status" value="1"/>
</dbReference>
<dbReference type="FunFam" id="3.10.20.90:FF:000186">
    <property type="entry name" value="RWP-RK domain-containing protein"/>
    <property type="match status" value="1"/>
</dbReference>
<dbReference type="SMART" id="SM00666">
    <property type="entry name" value="PB1"/>
    <property type="match status" value="1"/>
</dbReference>
<evidence type="ECO:0000259" key="6">
    <source>
        <dbReference type="PROSITE" id="PS51519"/>
    </source>
</evidence>
<evidence type="ECO:0000313" key="9">
    <source>
        <dbReference type="Proteomes" id="UP001140949"/>
    </source>
</evidence>
<dbReference type="InterPro" id="IPR045012">
    <property type="entry name" value="NLP"/>
</dbReference>
<dbReference type="InterPro" id="IPR003035">
    <property type="entry name" value="RWP-RK_dom"/>
</dbReference>
<evidence type="ECO:0000259" key="7">
    <source>
        <dbReference type="PROSITE" id="PS51745"/>
    </source>
</evidence>
<keyword evidence="2" id="KW-0238">DNA-binding</keyword>
<dbReference type="PROSITE" id="PS51519">
    <property type="entry name" value="RWP_RK"/>
    <property type="match status" value="1"/>
</dbReference>
<dbReference type="Gene3D" id="3.10.20.90">
    <property type="entry name" value="Phosphatidylinositol 3-kinase Catalytic Subunit, Chain A, domain 1"/>
    <property type="match status" value="1"/>
</dbReference>
<evidence type="ECO:0000256" key="3">
    <source>
        <dbReference type="ARBA" id="ARBA00023163"/>
    </source>
</evidence>
<protein>
    <submittedName>
        <fullName evidence="8">Uncharacterized protein</fullName>
    </submittedName>
</protein>
<keyword evidence="3" id="KW-0804">Transcription</keyword>
<dbReference type="Pfam" id="PF02042">
    <property type="entry name" value="RWP-RK"/>
    <property type="match status" value="1"/>
</dbReference>
<dbReference type="InterPro" id="IPR053793">
    <property type="entry name" value="PB1-like"/>
</dbReference>
<sequence>MEDAGRPSLSEGGIDLMEELLLSDHDYFDILLLLEHEQPINIEDANSSQEEEALRQTTDTDMNWLRTPTPTPTLPLPLEDRLSRALGYIKHSSDVLIQIWVPIRLGPRQFLTTCGQPFRLDPASRSLASYRSVSLSYQFSAAEGSEELAGLPGRVFLARAPEWTPDVRYFSSPEYPRLAHAQRCGVSGTVALPIFERDDVSRSCVGVVEVVSTLQNISYGSHVENICNALQAVDLTSSDVLNAPCTVKESNHSYHAALPEILSVLRVVCQTHGLPLAQTWIPCVQQGKRGSRHSEENERDCVSTVDAACFVNDASVLGFHEACSEHHLFKGQGLVGRAFTTNQPCFSPDITSFIKAKYPLSHHAKLFRLRAAVAIRLRSIHSGNADFVLELFLPVDCTGSEEQKSVLNSLSVTIQQVCQSLRVVTAKELVDESELQPNESLPSDFVYDEYISEGRHMMTQEEEASGELPSSIPSEFSKQEIGEFSVTTSWNPPEESLLEERISSEVNQQLWQDVGKDTNDQREFSYSEPNFSNARKTTEGKRAKMEKTVSLQVLRQHFAGSLKDAAKRIGVCPTTLKRICRQHGITRWPSRKIKKVGHSLKKLQVVIDSVQGAEGTFQFSSLYENITKPFVPNKGSNISSRRKPTDHPESAKAPQQEEGTFYFHSSTSNSLSSSCKHSSCPRLGCSSGSKQGTHSPQGLLIKQKTPPIEAKHTTKVKRVHSNVELRFPNPGPPASLVRSISHDIFTEQHSLGNPSQQHKVTILLKVKASYEEEKVRFRLQPGWGFRELKQEIAKRFSISDSSSFDLKYLDDDSEWVLLTCDSDLHECIDVYKSSSSDTIRISAHRIAPSLTRASFHCPGLS</sequence>
<reference evidence="8" key="2">
    <citation type="submission" date="2023-04" db="EMBL/GenBank/DDBJ databases">
        <authorList>
            <person name="Bruccoleri R.E."/>
            <person name="Oakeley E.J."/>
            <person name="Faust A.-M."/>
            <person name="Dessus-Babus S."/>
            <person name="Altorfer M."/>
            <person name="Burckhardt D."/>
            <person name="Oertli M."/>
            <person name="Naumann U."/>
            <person name="Petersen F."/>
            <person name="Wong J."/>
        </authorList>
    </citation>
    <scope>NUCLEOTIDE SEQUENCE</scope>
    <source>
        <strain evidence="8">GSM-AAB239-AS_SAM_17_03QT</strain>
        <tissue evidence="8">Leaf</tissue>
    </source>
</reference>
<feature type="region of interest" description="Disordered" evidence="5">
    <location>
        <begin position="630"/>
        <end position="658"/>
    </location>
</feature>
<keyword evidence="4" id="KW-0539">Nucleus</keyword>
<reference evidence="8" key="1">
    <citation type="journal article" date="2023" name="GigaByte">
        <title>Genome assembly of the bearded iris, Iris pallida Lam.</title>
        <authorList>
            <person name="Bruccoleri R.E."/>
            <person name="Oakeley E.J."/>
            <person name="Faust A.M.E."/>
            <person name="Altorfer M."/>
            <person name="Dessus-Babus S."/>
            <person name="Burckhardt D."/>
            <person name="Oertli M."/>
            <person name="Naumann U."/>
            <person name="Petersen F."/>
            <person name="Wong J."/>
        </authorList>
    </citation>
    <scope>NUCLEOTIDE SEQUENCE</scope>
    <source>
        <strain evidence="8">GSM-AAB239-AS_SAM_17_03QT</strain>
    </source>
</reference>
<dbReference type="GO" id="GO:0003700">
    <property type="term" value="F:DNA-binding transcription factor activity"/>
    <property type="evidence" value="ECO:0007669"/>
    <property type="project" value="InterPro"/>
</dbReference>
<dbReference type="Pfam" id="PF22922">
    <property type="entry name" value="GAF_NLP"/>
    <property type="match status" value="1"/>
</dbReference>
<dbReference type="InterPro" id="IPR000270">
    <property type="entry name" value="PB1_dom"/>
</dbReference>
<accession>A0AAX6DWW2</accession>
<evidence type="ECO:0000256" key="4">
    <source>
        <dbReference type="ARBA" id="ARBA00023242"/>
    </source>
</evidence>
<proteinExistence type="predicted"/>
<dbReference type="PANTHER" id="PTHR32002">
    <property type="entry name" value="PROTEIN NLP8"/>
    <property type="match status" value="1"/>
</dbReference>
<evidence type="ECO:0000313" key="8">
    <source>
        <dbReference type="EMBL" id="KAJ6796270.1"/>
    </source>
</evidence>
<comment type="caution">
    <text evidence="8">The sequence shown here is derived from an EMBL/GenBank/DDBJ whole genome shotgun (WGS) entry which is preliminary data.</text>
</comment>
<dbReference type="SUPFAM" id="SSF54277">
    <property type="entry name" value="CAD &amp; PB1 domains"/>
    <property type="match status" value="1"/>
</dbReference>
<feature type="domain" description="PB1" evidence="7">
    <location>
        <begin position="763"/>
        <end position="846"/>
    </location>
</feature>
<dbReference type="PANTHER" id="PTHR32002:SF44">
    <property type="entry name" value="PROTEIN NLP4"/>
    <property type="match status" value="1"/>
</dbReference>
<organism evidence="8 9">
    <name type="scientific">Iris pallida</name>
    <name type="common">Sweet iris</name>
    <dbReference type="NCBI Taxonomy" id="29817"/>
    <lineage>
        <taxon>Eukaryota</taxon>
        <taxon>Viridiplantae</taxon>
        <taxon>Streptophyta</taxon>
        <taxon>Embryophyta</taxon>
        <taxon>Tracheophyta</taxon>
        <taxon>Spermatophyta</taxon>
        <taxon>Magnoliopsida</taxon>
        <taxon>Liliopsida</taxon>
        <taxon>Asparagales</taxon>
        <taxon>Iridaceae</taxon>
        <taxon>Iridoideae</taxon>
        <taxon>Irideae</taxon>
        <taxon>Iris</taxon>
    </lineage>
</organism>
<dbReference type="InterPro" id="IPR055081">
    <property type="entry name" value="NLP1-9_GAF"/>
</dbReference>
<feature type="domain" description="RWP-RK" evidence="6">
    <location>
        <begin position="535"/>
        <end position="616"/>
    </location>
</feature>
<dbReference type="EMBL" id="JANAVB010041418">
    <property type="protein sequence ID" value="KAJ6796270.1"/>
    <property type="molecule type" value="Genomic_DNA"/>
</dbReference>
<evidence type="ECO:0000256" key="2">
    <source>
        <dbReference type="ARBA" id="ARBA00023125"/>
    </source>
</evidence>
<keyword evidence="9" id="KW-1185">Reference proteome</keyword>
<dbReference type="InterPro" id="IPR034891">
    <property type="entry name" value="PB1_NLP"/>
</dbReference>
<dbReference type="Proteomes" id="UP001140949">
    <property type="component" value="Unassembled WGS sequence"/>
</dbReference>
<dbReference type="CDD" id="cd06407">
    <property type="entry name" value="PB1_NLP"/>
    <property type="match status" value="1"/>
</dbReference>
<gene>
    <name evidence="8" type="ORF">M6B38_222800</name>
</gene>
<dbReference type="GO" id="GO:0003677">
    <property type="term" value="F:DNA binding"/>
    <property type="evidence" value="ECO:0007669"/>
    <property type="project" value="UniProtKB-KW"/>
</dbReference>
<dbReference type="AlphaFoldDB" id="A0AAX6DWW2"/>
<keyword evidence="1" id="KW-0805">Transcription regulation</keyword>
<feature type="region of interest" description="Disordered" evidence="5">
    <location>
        <begin position="522"/>
        <end position="543"/>
    </location>
</feature>
<dbReference type="PROSITE" id="PS51745">
    <property type="entry name" value="PB1"/>
    <property type="match status" value="1"/>
</dbReference>
<evidence type="ECO:0000256" key="5">
    <source>
        <dbReference type="SAM" id="MobiDB-lite"/>
    </source>
</evidence>